<dbReference type="SUPFAM" id="SSF55729">
    <property type="entry name" value="Acyl-CoA N-acyltransferases (Nat)"/>
    <property type="match status" value="1"/>
</dbReference>
<keyword evidence="3" id="KW-1185">Reference proteome</keyword>
<organism evidence="2 3">
    <name type="scientific">Sulfurimonas lithotrophica</name>
    <dbReference type="NCBI Taxonomy" id="2590022"/>
    <lineage>
        <taxon>Bacteria</taxon>
        <taxon>Pseudomonadati</taxon>
        <taxon>Campylobacterota</taxon>
        <taxon>Epsilonproteobacteria</taxon>
        <taxon>Campylobacterales</taxon>
        <taxon>Sulfurimonadaceae</taxon>
        <taxon>Sulfurimonas</taxon>
    </lineage>
</organism>
<dbReference type="InterPro" id="IPR016181">
    <property type="entry name" value="Acyl_CoA_acyltransferase"/>
</dbReference>
<dbReference type="Gene3D" id="3.40.630.30">
    <property type="match status" value="1"/>
</dbReference>
<accession>A0A5P8P1I2</accession>
<dbReference type="Proteomes" id="UP000326944">
    <property type="component" value="Chromosome"/>
</dbReference>
<evidence type="ECO:0000313" key="2">
    <source>
        <dbReference type="EMBL" id="QFR49588.1"/>
    </source>
</evidence>
<feature type="domain" description="N-acetyltransferase" evidence="1">
    <location>
        <begin position="1"/>
        <end position="138"/>
    </location>
</feature>
<sequence>MQIRELDLKELPEAYEVLSQLRIGLEYEEFEDLVYEMRHKDYKMIGVFEGIELVTYAGVFIQTNLYHKRHLFVDDLVTYDSFRSRGYGDAMIDYLVNYAKVAMCENIVLSSGLQRVDAHRFYEKMGFEKKSYMFIKEV</sequence>
<evidence type="ECO:0000313" key="3">
    <source>
        <dbReference type="Proteomes" id="UP000326944"/>
    </source>
</evidence>
<dbReference type="KEGG" id="sulg:FJR48_07510"/>
<dbReference type="CDD" id="cd04301">
    <property type="entry name" value="NAT_SF"/>
    <property type="match status" value="1"/>
</dbReference>
<dbReference type="PROSITE" id="PS51186">
    <property type="entry name" value="GNAT"/>
    <property type="match status" value="1"/>
</dbReference>
<name>A0A5P8P1I2_9BACT</name>
<dbReference type="EMBL" id="CP043617">
    <property type="protein sequence ID" value="QFR49588.1"/>
    <property type="molecule type" value="Genomic_DNA"/>
</dbReference>
<dbReference type="Pfam" id="PF00583">
    <property type="entry name" value="Acetyltransf_1"/>
    <property type="match status" value="1"/>
</dbReference>
<keyword evidence="2" id="KW-0808">Transferase</keyword>
<dbReference type="InterPro" id="IPR000182">
    <property type="entry name" value="GNAT_dom"/>
</dbReference>
<proteinExistence type="predicted"/>
<evidence type="ECO:0000259" key="1">
    <source>
        <dbReference type="PROSITE" id="PS51186"/>
    </source>
</evidence>
<dbReference type="GO" id="GO:0016747">
    <property type="term" value="F:acyltransferase activity, transferring groups other than amino-acyl groups"/>
    <property type="evidence" value="ECO:0007669"/>
    <property type="project" value="InterPro"/>
</dbReference>
<gene>
    <name evidence="2" type="ORF">FJR48_07510</name>
</gene>
<protein>
    <submittedName>
        <fullName evidence="2">GNAT family N-acetyltransferase</fullName>
    </submittedName>
</protein>
<dbReference type="OrthoDB" id="9805924at2"/>
<dbReference type="AlphaFoldDB" id="A0A5P8P1I2"/>
<dbReference type="RefSeq" id="WP_152307535.1">
    <property type="nucleotide sequence ID" value="NZ_CP043617.1"/>
</dbReference>
<reference evidence="2 3" key="1">
    <citation type="submission" date="2019-09" db="EMBL/GenBank/DDBJ databases">
        <title>Sulfurimonas gotlandica sp. nov., a chemoautotrophic and psychrotolerant epsilonproteobacterium isolated from a pelagic redoxcline, and an emended description of the genus Sulfurimonas.</title>
        <authorList>
            <person name="Wang S."/>
            <person name="Jiang L."/>
            <person name="Shao S."/>
        </authorList>
    </citation>
    <scope>NUCLEOTIDE SEQUENCE [LARGE SCALE GENOMIC DNA]</scope>
    <source>
        <strain evidence="2 3">GYSZ_1</strain>
    </source>
</reference>